<comment type="caution">
    <text evidence="1">The sequence shown here is derived from an EMBL/GenBank/DDBJ whole genome shotgun (WGS) entry which is preliminary data.</text>
</comment>
<keyword evidence="2" id="KW-1185">Reference proteome</keyword>
<proteinExistence type="predicted"/>
<protein>
    <submittedName>
        <fullName evidence="1">Uncharacterized protein</fullName>
    </submittedName>
</protein>
<dbReference type="SUPFAM" id="SSF89372">
    <property type="entry name" value="Fucose-specific lectin"/>
    <property type="match status" value="1"/>
</dbReference>
<sequence length="237" mass="24259">MFGSYGAGDLAGVAYAGESPVILGAWQSERTGLDIAVWTRRGERWSRQPSTGTPLASSPESLAAARSITSHGDGVLLSGSVTRLAPGSVRVDAAVWTAPGGQGPWTRVDLPRPAGDGITEAHAATCTPPRCLVVGRQGRRLAAWEVVGGRARRADGIPDVTVPENAAVPAPVRVGEDDLVVVPSGSGSTVLRRHEGDWSTSAGPAGTPVSAVVDGDDLWVVTTDARGTGTLSVARVA</sequence>
<dbReference type="AlphaFoldDB" id="A0A0A0K1L2"/>
<evidence type="ECO:0000313" key="1">
    <source>
        <dbReference type="EMBL" id="KGN42889.1"/>
    </source>
</evidence>
<gene>
    <name evidence="1" type="ORF">N801_11360</name>
</gene>
<dbReference type="STRING" id="1385519.N801_11360"/>
<dbReference type="eggNOG" id="ENOG5032QYN">
    <property type="taxonomic scope" value="Bacteria"/>
</dbReference>
<reference evidence="1 2" key="1">
    <citation type="submission" date="2013-08" db="EMBL/GenBank/DDBJ databases">
        <title>The genome sequence of Knoellia aerolata.</title>
        <authorList>
            <person name="Zhu W."/>
            <person name="Wang G."/>
        </authorList>
    </citation>
    <scope>NUCLEOTIDE SEQUENCE [LARGE SCALE GENOMIC DNA]</scope>
    <source>
        <strain evidence="1 2">DSM 18566</strain>
    </source>
</reference>
<dbReference type="EMBL" id="AVPL01000002">
    <property type="protein sequence ID" value="KGN42889.1"/>
    <property type="molecule type" value="Genomic_DNA"/>
</dbReference>
<evidence type="ECO:0000313" key="2">
    <source>
        <dbReference type="Proteomes" id="UP000030013"/>
    </source>
</evidence>
<dbReference type="Proteomes" id="UP000030013">
    <property type="component" value="Unassembled WGS sequence"/>
</dbReference>
<organism evidence="1 2">
    <name type="scientific">Knoellia aerolata DSM 18566</name>
    <dbReference type="NCBI Taxonomy" id="1385519"/>
    <lineage>
        <taxon>Bacteria</taxon>
        <taxon>Bacillati</taxon>
        <taxon>Actinomycetota</taxon>
        <taxon>Actinomycetes</taxon>
        <taxon>Micrococcales</taxon>
        <taxon>Intrasporangiaceae</taxon>
        <taxon>Knoellia</taxon>
    </lineage>
</organism>
<accession>A0A0A0K1L2</accession>
<name>A0A0A0K1L2_9MICO</name>